<accession>A0A8J3DS48</accession>
<protein>
    <submittedName>
        <fullName evidence="2">Uncharacterized protein</fullName>
    </submittedName>
</protein>
<proteinExistence type="predicted"/>
<keyword evidence="1" id="KW-1133">Transmembrane helix</keyword>
<evidence type="ECO:0000256" key="1">
    <source>
        <dbReference type="SAM" id="Phobius"/>
    </source>
</evidence>
<gene>
    <name evidence="2" type="ORF">GCM10016234_23410</name>
</gene>
<dbReference type="AlphaFoldDB" id="A0A8J3DS48"/>
<keyword evidence="1" id="KW-0472">Membrane</keyword>
<dbReference type="Proteomes" id="UP000630142">
    <property type="component" value="Unassembled WGS sequence"/>
</dbReference>
<reference evidence="2" key="2">
    <citation type="submission" date="2020-09" db="EMBL/GenBank/DDBJ databases">
        <authorList>
            <person name="Sun Q."/>
            <person name="Kim S."/>
        </authorList>
    </citation>
    <scope>NUCLEOTIDE SEQUENCE</scope>
    <source>
        <strain evidence="2">KCTC 42249</strain>
    </source>
</reference>
<name>A0A8J3DS48_9HYPH</name>
<organism evidence="2 3">
    <name type="scientific">Tianweitania populi</name>
    <dbReference type="NCBI Taxonomy" id="1607949"/>
    <lineage>
        <taxon>Bacteria</taxon>
        <taxon>Pseudomonadati</taxon>
        <taxon>Pseudomonadota</taxon>
        <taxon>Alphaproteobacteria</taxon>
        <taxon>Hyphomicrobiales</taxon>
        <taxon>Phyllobacteriaceae</taxon>
        <taxon>Tianweitania</taxon>
    </lineage>
</organism>
<evidence type="ECO:0000313" key="3">
    <source>
        <dbReference type="Proteomes" id="UP000630142"/>
    </source>
</evidence>
<keyword evidence="1" id="KW-0812">Transmembrane</keyword>
<comment type="caution">
    <text evidence="2">The sequence shown here is derived from an EMBL/GenBank/DDBJ whole genome shotgun (WGS) entry which is preliminary data.</text>
</comment>
<dbReference type="EMBL" id="BMZQ01000002">
    <property type="protein sequence ID" value="GHD15914.1"/>
    <property type="molecule type" value="Genomic_DNA"/>
</dbReference>
<evidence type="ECO:0000313" key="2">
    <source>
        <dbReference type="EMBL" id="GHD15914.1"/>
    </source>
</evidence>
<feature type="transmembrane region" description="Helical" evidence="1">
    <location>
        <begin position="71"/>
        <end position="95"/>
    </location>
</feature>
<sequence length="110" mass="11580">MRAVRFVFRLLSALALALAVILAVGDAARTIAASALQVTPLMTSWLRTAPAGAEAAESWVKTHLGAPAWDWAFVPVLGLPGFLVFGVVALLFYALGRKPKPRPGRIAGTA</sequence>
<dbReference type="RefSeq" id="WP_189504032.1">
    <property type="nucleotide sequence ID" value="NZ_BMZQ01000002.1"/>
</dbReference>
<reference evidence="2" key="1">
    <citation type="journal article" date="2014" name="Int. J. Syst. Evol. Microbiol.">
        <title>Complete genome sequence of Corynebacterium casei LMG S-19264T (=DSM 44701T), isolated from a smear-ripened cheese.</title>
        <authorList>
            <consortium name="US DOE Joint Genome Institute (JGI-PGF)"/>
            <person name="Walter F."/>
            <person name="Albersmeier A."/>
            <person name="Kalinowski J."/>
            <person name="Ruckert C."/>
        </authorList>
    </citation>
    <scope>NUCLEOTIDE SEQUENCE</scope>
    <source>
        <strain evidence="2">KCTC 42249</strain>
    </source>
</reference>
<keyword evidence="3" id="KW-1185">Reference proteome</keyword>